<evidence type="ECO:0000256" key="1">
    <source>
        <dbReference type="SAM" id="MobiDB-lite"/>
    </source>
</evidence>
<name>A0A8J9YAR7_9NEOP</name>
<dbReference type="OrthoDB" id="64893at2759"/>
<evidence type="ECO:0000313" key="4">
    <source>
        <dbReference type="Proteomes" id="UP000838878"/>
    </source>
</evidence>
<dbReference type="InterPro" id="IPR004302">
    <property type="entry name" value="Cellulose/chitin-bd_N"/>
</dbReference>
<keyword evidence="4" id="KW-1185">Reference proteome</keyword>
<protein>
    <recommendedName>
        <fullName evidence="2">Chitin-binding type-4 domain-containing protein</fullName>
    </recommendedName>
</protein>
<dbReference type="AlphaFoldDB" id="A0A8J9YAR7"/>
<feature type="region of interest" description="Disordered" evidence="1">
    <location>
        <begin position="262"/>
        <end position="303"/>
    </location>
</feature>
<evidence type="ECO:0000313" key="3">
    <source>
        <dbReference type="EMBL" id="CAH0725499.1"/>
    </source>
</evidence>
<feature type="non-terminal residue" evidence="3">
    <location>
        <position position="303"/>
    </location>
</feature>
<proteinExistence type="predicted"/>
<accession>A0A8J9YAR7</accession>
<dbReference type="Proteomes" id="UP000838878">
    <property type="component" value="Chromosome 5"/>
</dbReference>
<reference evidence="3" key="1">
    <citation type="submission" date="2021-12" db="EMBL/GenBank/DDBJ databases">
        <authorList>
            <person name="Martin H S."/>
        </authorList>
    </citation>
    <scope>NUCLEOTIDE SEQUENCE</scope>
</reference>
<feature type="domain" description="Chitin-binding type-4" evidence="2">
    <location>
        <begin position="41"/>
        <end position="224"/>
    </location>
</feature>
<sequence>MEIWLLSIGSAAVAKIGQEDIIEMLSHLLALSTIIVLVAGHGRLLDPPSRASIWRFNANAKPNYDDAGLNCGGVYRQHVRNRGKCGICGDPYDMKEPRPHEIGGTFGKGIIAAKYKAEQILPITVEITAFHQGYWTFKICPNPKSTSQSCFDKYPLELVNGDMKFYPPTQGKHIVKYRLPKGLYCEHCVLQWRYIAGNSWGDCDNGTSQLGCGSQETFGACSDISISAPNFIQGGSMPTHVAYSGNVDKDLLDFLRKMTRKTIKKKPNKPSIKHKNKHKKKSNRKPRERQTKHSKRKKVFFWE</sequence>
<dbReference type="Pfam" id="PF03067">
    <property type="entry name" value="LPMO_10"/>
    <property type="match status" value="1"/>
</dbReference>
<gene>
    <name evidence="3" type="ORF">BINO364_LOCUS11077</name>
</gene>
<organism evidence="3 4">
    <name type="scientific">Brenthis ino</name>
    <name type="common">lesser marbled fritillary</name>
    <dbReference type="NCBI Taxonomy" id="405034"/>
    <lineage>
        <taxon>Eukaryota</taxon>
        <taxon>Metazoa</taxon>
        <taxon>Ecdysozoa</taxon>
        <taxon>Arthropoda</taxon>
        <taxon>Hexapoda</taxon>
        <taxon>Insecta</taxon>
        <taxon>Pterygota</taxon>
        <taxon>Neoptera</taxon>
        <taxon>Endopterygota</taxon>
        <taxon>Lepidoptera</taxon>
        <taxon>Glossata</taxon>
        <taxon>Ditrysia</taxon>
        <taxon>Papilionoidea</taxon>
        <taxon>Nymphalidae</taxon>
        <taxon>Heliconiinae</taxon>
        <taxon>Argynnini</taxon>
        <taxon>Brenthis</taxon>
    </lineage>
</organism>
<evidence type="ECO:0000259" key="2">
    <source>
        <dbReference type="Pfam" id="PF03067"/>
    </source>
</evidence>
<dbReference type="EMBL" id="OV170225">
    <property type="protein sequence ID" value="CAH0725499.1"/>
    <property type="molecule type" value="Genomic_DNA"/>
</dbReference>